<evidence type="ECO:0000259" key="2">
    <source>
        <dbReference type="Pfam" id="PF22525"/>
    </source>
</evidence>
<accession>A0A375I1R0</accession>
<feature type="region of interest" description="Disordered" evidence="1">
    <location>
        <begin position="1"/>
        <end position="25"/>
    </location>
</feature>
<dbReference type="OrthoDB" id="3197442at2"/>
<dbReference type="AlphaFoldDB" id="A0A375I1R0"/>
<dbReference type="RefSeq" id="WP_119714391.1">
    <property type="nucleotide sequence ID" value="NZ_OMOH01000001.1"/>
</dbReference>
<keyword evidence="4" id="KW-1185">Reference proteome</keyword>
<organism evidence="3 4">
    <name type="scientific">Propionibacterium ruminifibrarum</name>
    <dbReference type="NCBI Taxonomy" id="1962131"/>
    <lineage>
        <taxon>Bacteria</taxon>
        <taxon>Bacillati</taxon>
        <taxon>Actinomycetota</taxon>
        <taxon>Actinomycetes</taxon>
        <taxon>Propionibacteriales</taxon>
        <taxon>Propionibacteriaceae</taxon>
        <taxon>Propionibacterium</taxon>
    </lineage>
</organism>
<proteinExistence type="predicted"/>
<dbReference type="InterPro" id="IPR055201">
    <property type="entry name" value="IHF-like_H2TH"/>
</dbReference>
<name>A0A375I1R0_9ACTN</name>
<dbReference type="Gene3D" id="1.10.8.50">
    <property type="match status" value="1"/>
</dbReference>
<evidence type="ECO:0000256" key="1">
    <source>
        <dbReference type="SAM" id="MobiDB-lite"/>
    </source>
</evidence>
<dbReference type="EMBL" id="OMOH01000001">
    <property type="protein sequence ID" value="SPF67085.1"/>
    <property type="molecule type" value="Genomic_DNA"/>
</dbReference>
<reference evidence="4" key="1">
    <citation type="submission" date="2018-02" db="EMBL/GenBank/DDBJ databases">
        <authorList>
            <person name="Hornung B."/>
        </authorList>
    </citation>
    <scope>NUCLEOTIDE SEQUENCE [LARGE SCALE GENOMIC DNA]</scope>
</reference>
<dbReference type="Proteomes" id="UP000265962">
    <property type="component" value="Unassembled WGS sequence"/>
</dbReference>
<dbReference type="Pfam" id="PF22525">
    <property type="entry name" value="H2TH_5"/>
    <property type="match status" value="1"/>
</dbReference>
<feature type="domain" description="Integration host factor-like helix-two turn-helix" evidence="2">
    <location>
        <begin position="33"/>
        <end position="102"/>
    </location>
</feature>
<gene>
    <name evidence="3" type="ORF">PROPJV5_0095</name>
</gene>
<protein>
    <recommendedName>
        <fullName evidence="2">Integration host factor-like helix-two turn-helix domain-containing protein</fullName>
    </recommendedName>
</protein>
<evidence type="ECO:0000313" key="3">
    <source>
        <dbReference type="EMBL" id="SPF67085.1"/>
    </source>
</evidence>
<evidence type="ECO:0000313" key="4">
    <source>
        <dbReference type="Proteomes" id="UP000265962"/>
    </source>
</evidence>
<dbReference type="NCBIfam" id="NF041260">
    <property type="entry name" value="actino_IHF"/>
    <property type="match status" value="1"/>
</dbReference>
<dbReference type="InterPro" id="IPR047806">
    <property type="entry name" value="IHF_actinobact"/>
</dbReference>
<sequence>MAIPTLSPEQLQSARSAATKARRARADFKDKVRRGELTLSQALDEAAKDDVLAHVKVVDLLKALPRVGEKRAAAIMERFDIAPNRRLRGLGRHQVAGLKKEFH</sequence>